<feature type="region of interest" description="Disordered" evidence="1">
    <location>
        <begin position="130"/>
        <end position="210"/>
    </location>
</feature>
<sequence length="210" mass="22220">MARFGKSATIKLNGGGQPKNQLRAPLERLFEDMAIALGVDVAMIGEMSLATLGVRPDYAVDVAGARVGYVELKAPGRGVPTTWTPNKHEKTQWDKLRLLPNVLYTDGALWALYRDGELVGQVARLNGDVRTAGSRRPREIGSTRSTSWRSASASGAGNFSGSAGKMSTSTRGLSKSSRYSSASVASCGSSAPRRTTQSAQPRCLSSASTP</sequence>
<name>A0ABR9KPG8_9ACTN</name>
<evidence type="ECO:0000256" key="1">
    <source>
        <dbReference type="SAM" id="MobiDB-lite"/>
    </source>
</evidence>
<feature type="compositionally biased region" description="Low complexity" evidence="1">
    <location>
        <begin position="174"/>
        <end position="191"/>
    </location>
</feature>
<keyword evidence="3" id="KW-1185">Reference proteome</keyword>
<protein>
    <recommendedName>
        <fullName evidence="4">YqaJ viral recombinase domain-containing protein</fullName>
    </recommendedName>
</protein>
<evidence type="ECO:0008006" key="4">
    <source>
        <dbReference type="Google" id="ProtNLM"/>
    </source>
</evidence>
<accession>A0ABR9KPG8</accession>
<reference evidence="2 3" key="1">
    <citation type="submission" date="2020-10" db="EMBL/GenBank/DDBJ databases">
        <title>Sequencing the genomes of 1000 actinobacteria strains.</title>
        <authorList>
            <person name="Klenk H.-P."/>
        </authorList>
    </citation>
    <scope>NUCLEOTIDE SEQUENCE [LARGE SCALE GENOMIC DNA]</scope>
    <source>
        <strain evidence="2 3">DSM 43748</strain>
    </source>
</reference>
<comment type="caution">
    <text evidence="2">The sequence shown here is derived from an EMBL/GenBank/DDBJ whole genome shotgun (WGS) entry which is preliminary data.</text>
</comment>
<feature type="compositionally biased region" description="Low complexity" evidence="1">
    <location>
        <begin position="142"/>
        <end position="164"/>
    </location>
</feature>
<dbReference type="EMBL" id="JADBEF010000001">
    <property type="protein sequence ID" value="MBE1563924.1"/>
    <property type="molecule type" value="Genomic_DNA"/>
</dbReference>
<proteinExistence type="predicted"/>
<organism evidence="2 3">
    <name type="scientific">Nonomuraea africana</name>
    <dbReference type="NCBI Taxonomy" id="46171"/>
    <lineage>
        <taxon>Bacteria</taxon>
        <taxon>Bacillati</taxon>
        <taxon>Actinomycetota</taxon>
        <taxon>Actinomycetes</taxon>
        <taxon>Streptosporangiales</taxon>
        <taxon>Streptosporangiaceae</taxon>
        <taxon>Nonomuraea</taxon>
    </lineage>
</organism>
<dbReference type="Proteomes" id="UP000661607">
    <property type="component" value="Unassembled WGS sequence"/>
</dbReference>
<feature type="compositionally biased region" description="Polar residues" evidence="1">
    <location>
        <begin position="192"/>
        <end position="210"/>
    </location>
</feature>
<gene>
    <name evidence="2" type="ORF">H4W81_006703</name>
</gene>
<evidence type="ECO:0000313" key="3">
    <source>
        <dbReference type="Proteomes" id="UP000661607"/>
    </source>
</evidence>
<evidence type="ECO:0000313" key="2">
    <source>
        <dbReference type="EMBL" id="MBE1563924.1"/>
    </source>
</evidence>